<dbReference type="GO" id="GO:0140932">
    <property type="term" value="F:5'-(N(7)-methyl 5'-triphosphoguanosine)-[mRNA] diphosphatase activity"/>
    <property type="evidence" value="ECO:0007669"/>
    <property type="project" value="UniProtKB-EC"/>
</dbReference>
<dbReference type="InterPro" id="IPR036265">
    <property type="entry name" value="HIT-like_sf"/>
</dbReference>
<dbReference type="Gene3D" id="3.30.428.10">
    <property type="entry name" value="HIT-like"/>
    <property type="match status" value="1"/>
</dbReference>
<dbReference type="GO" id="GO:0000340">
    <property type="term" value="F:RNA 7-methylguanosine cap binding"/>
    <property type="evidence" value="ECO:0007669"/>
    <property type="project" value="TreeGrafter"/>
</dbReference>
<evidence type="ECO:0000313" key="8">
    <source>
        <dbReference type="EMBL" id="GFS20111.1"/>
    </source>
</evidence>
<dbReference type="EMBL" id="BMAT01006793">
    <property type="protein sequence ID" value="GFS20111.1"/>
    <property type="molecule type" value="Genomic_DNA"/>
</dbReference>
<protein>
    <recommendedName>
        <fullName evidence="3">m7GpppX diphosphatase</fullName>
        <ecNumber evidence="2">3.6.1.59</ecNumber>
    </recommendedName>
    <alternativeName>
        <fullName evidence="5">Decapping scavenger enzyme</fullName>
    </alternativeName>
    <alternativeName>
        <fullName evidence="4">Scavenger mRNA-decapping enzyme DcpS</fullName>
    </alternativeName>
</protein>
<dbReference type="InterPro" id="IPR008594">
    <property type="entry name" value="DcpS/DCS2"/>
</dbReference>
<keyword evidence="9" id="KW-1185">Reference proteome</keyword>
<comment type="catalytic activity">
    <reaction evidence="6">
        <text>a 5'-end (N(7)-methyl 5'-triphosphoguanosine)-ribonucleoside in mRNA + H2O = N(7)-methyl-GMP + a 5'-end diphospho-ribonucleoside in mRNA + 2 H(+)</text>
        <dbReference type="Rhea" id="RHEA:65388"/>
        <dbReference type="Rhea" id="RHEA-COMP:17165"/>
        <dbReference type="Rhea" id="RHEA-COMP:17167"/>
        <dbReference type="ChEBI" id="CHEBI:15377"/>
        <dbReference type="ChEBI" id="CHEBI:15378"/>
        <dbReference type="ChEBI" id="CHEBI:58285"/>
        <dbReference type="ChEBI" id="CHEBI:156461"/>
        <dbReference type="ChEBI" id="CHEBI:167616"/>
        <dbReference type="EC" id="3.6.1.59"/>
    </reaction>
</comment>
<dbReference type="Proteomes" id="UP000762676">
    <property type="component" value="Unassembled WGS sequence"/>
</dbReference>
<dbReference type="GO" id="GO:0000932">
    <property type="term" value="C:P-body"/>
    <property type="evidence" value="ECO:0007669"/>
    <property type="project" value="TreeGrafter"/>
</dbReference>
<comment type="similarity">
    <text evidence="1">Belongs to the HIT family.</text>
</comment>
<dbReference type="GO" id="GO:0000290">
    <property type="term" value="P:deadenylation-dependent decapping of nuclear-transcribed mRNA"/>
    <property type="evidence" value="ECO:0007669"/>
    <property type="project" value="InterPro"/>
</dbReference>
<comment type="caution">
    <text evidence="8">The sequence shown here is derived from an EMBL/GenBank/DDBJ whole genome shotgun (WGS) entry which is preliminary data.</text>
</comment>
<dbReference type="AlphaFoldDB" id="A0AAV4JFF2"/>
<evidence type="ECO:0000256" key="3">
    <source>
        <dbReference type="ARBA" id="ARBA00015636"/>
    </source>
</evidence>
<dbReference type="Pfam" id="PF05652">
    <property type="entry name" value="DcpS"/>
    <property type="match status" value="1"/>
</dbReference>
<dbReference type="Gene3D" id="3.30.200.40">
    <property type="entry name" value="Scavenger mRNA decapping enzyme, N-terminal domain"/>
    <property type="match status" value="1"/>
</dbReference>
<evidence type="ECO:0000313" key="9">
    <source>
        <dbReference type="Proteomes" id="UP000762676"/>
    </source>
</evidence>
<dbReference type="InterPro" id="IPR011145">
    <property type="entry name" value="Scavenger_mRNA_decap_enz_N"/>
</dbReference>
<dbReference type="GO" id="GO:0005634">
    <property type="term" value="C:nucleus"/>
    <property type="evidence" value="ECO:0007669"/>
    <property type="project" value="TreeGrafter"/>
</dbReference>
<reference evidence="8 9" key="1">
    <citation type="journal article" date="2021" name="Elife">
        <title>Chloroplast acquisition without the gene transfer in kleptoplastic sea slugs, Plakobranchus ocellatus.</title>
        <authorList>
            <person name="Maeda T."/>
            <person name="Takahashi S."/>
            <person name="Yoshida T."/>
            <person name="Shimamura S."/>
            <person name="Takaki Y."/>
            <person name="Nagai Y."/>
            <person name="Toyoda A."/>
            <person name="Suzuki Y."/>
            <person name="Arimoto A."/>
            <person name="Ishii H."/>
            <person name="Satoh N."/>
            <person name="Nishiyama T."/>
            <person name="Hasebe M."/>
            <person name="Maruyama T."/>
            <person name="Minagawa J."/>
            <person name="Obokata J."/>
            <person name="Shigenobu S."/>
        </authorList>
    </citation>
    <scope>NUCLEOTIDE SEQUENCE [LARGE SCALE GENOMIC DNA]</scope>
</reference>
<accession>A0AAV4JFF2</accession>
<name>A0AAV4JFF2_9GAST</name>
<organism evidence="8 9">
    <name type="scientific">Elysia marginata</name>
    <dbReference type="NCBI Taxonomy" id="1093978"/>
    <lineage>
        <taxon>Eukaryota</taxon>
        <taxon>Metazoa</taxon>
        <taxon>Spiralia</taxon>
        <taxon>Lophotrochozoa</taxon>
        <taxon>Mollusca</taxon>
        <taxon>Gastropoda</taxon>
        <taxon>Heterobranchia</taxon>
        <taxon>Euthyneura</taxon>
        <taxon>Panpulmonata</taxon>
        <taxon>Sacoglossa</taxon>
        <taxon>Placobranchoidea</taxon>
        <taxon>Plakobranchidae</taxon>
        <taxon>Elysia</taxon>
    </lineage>
</organism>
<dbReference type="EC" id="3.6.1.59" evidence="2"/>
<evidence type="ECO:0000256" key="1">
    <source>
        <dbReference type="ARBA" id="ARBA00010208"/>
    </source>
</evidence>
<dbReference type="PANTHER" id="PTHR12978">
    <property type="entry name" value="HISTIDINE TRIAD HIT PROTEIN MEMBER"/>
    <property type="match status" value="1"/>
</dbReference>
<evidence type="ECO:0000256" key="6">
    <source>
        <dbReference type="ARBA" id="ARBA00048222"/>
    </source>
</evidence>
<sequence length="370" mass="42050">MTTTIVIDLQWSSQAGKPSNDTFHPDYIPTLKLVVTRTLPIKVRRRRARKIQETQDEAEKRNEAAKALLTMTKGNSLKQIKSPQQKQKACQTVPDAAAALSTAKINHLEKEIALLQRINHQLRSQRQIFEDELKRSRQMASTPVEIKKRKLTNESGDTTVSENLSSSVFKDFTIKRVLREDPRNKFISLHGSLTKGEHTAAEAVVLLERKPFEVSTLEESLKNSRTTETLSNDIYSTHDAFSAGLSPDLKATVICPATEKHISKYSEHEPFLVRETPDLYKTVTEPCMAQSKFSIQWVYNILEKKMESERIVVEDPDPELGFVLLPDMKWDRKNQTLQGLVCPAGETDTSSMLEISVDLKAMKGEWLDWE</sequence>
<evidence type="ECO:0000256" key="5">
    <source>
        <dbReference type="ARBA" id="ARBA00030609"/>
    </source>
</evidence>
<keyword evidence="7" id="KW-0175">Coiled coil</keyword>
<dbReference type="PANTHER" id="PTHR12978:SF0">
    <property type="entry name" value="M7GPPPX DIPHOSPHATASE"/>
    <property type="match status" value="1"/>
</dbReference>
<gene>
    <name evidence="8" type="ORF">ElyMa_003306100</name>
</gene>
<evidence type="ECO:0000256" key="4">
    <source>
        <dbReference type="ARBA" id="ARBA00029885"/>
    </source>
</evidence>
<dbReference type="SUPFAM" id="SSF102860">
    <property type="entry name" value="mRNA decapping enzyme DcpS N-terminal domain"/>
    <property type="match status" value="1"/>
</dbReference>
<feature type="coiled-coil region" evidence="7">
    <location>
        <begin position="105"/>
        <end position="139"/>
    </location>
</feature>
<dbReference type="SUPFAM" id="SSF54197">
    <property type="entry name" value="HIT-like"/>
    <property type="match status" value="1"/>
</dbReference>
<proteinExistence type="inferred from homology"/>
<evidence type="ECO:0000256" key="7">
    <source>
        <dbReference type="SAM" id="Coils"/>
    </source>
</evidence>
<evidence type="ECO:0000256" key="2">
    <source>
        <dbReference type="ARBA" id="ARBA00012520"/>
    </source>
</evidence>